<proteinExistence type="predicted"/>
<keyword evidence="3" id="KW-1185">Reference proteome</keyword>
<evidence type="ECO:0000313" key="2">
    <source>
        <dbReference type="EMBL" id="KAG0148532.1"/>
    </source>
</evidence>
<dbReference type="EMBL" id="MU167236">
    <property type="protein sequence ID" value="KAG0148532.1"/>
    <property type="molecule type" value="Genomic_DNA"/>
</dbReference>
<dbReference type="AlphaFoldDB" id="A0A9P6NQM4"/>
<evidence type="ECO:0000313" key="3">
    <source>
        <dbReference type="Proteomes" id="UP000886653"/>
    </source>
</evidence>
<accession>A0A9P6NQM4</accession>
<feature type="compositionally biased region" description="Acidic residues" evidence="1">
    <location>
        <begin position="137"/>
        <end position="147"/>
    </location>
</feature>
<reference evidence="2" key="1">
    <citation type="submission" date="2013-11" db="EMBL/GenBank/DDBJ databases">
        <title>Genome sequence of the fusiform rust pathogen reveals effectors for host alternation and coevolution with pine.</title>
        <authorList>
            <consortium name="DOE Joint Genome Institute"/>
            <person name="Smith K."/>
            <person name="Pendleton A."/>
            <person name="Kubisiak T."/>
            <person name="Anderson C."/>
            <person name="Salamov A."/>
            <person name="Aerts A."/>
            <person name="Riley R."/>
            <person name="Clum A."/>
            <person name="Lindquist E."/>
            <person name="Ence D."/>
            <person name="Campbell M."/>
            <person name="Kronenberg Z."/>
            <person name="Feau N."/>
            <person name="Dhillon B."/>
            <person name="Hamelin R."/>
            <person name="Burleigh J."/>
            <person name="Smith J."/>
            <person name="Yandell M."/>
            <person name="Nelson C."/>
            <person name="Grigoriev I."/>
            <person name="Davis J."/>
        </authorList>
    </citation>
    <scope>NUCLEOTIDE SEQUENCE</scope>
    <source>
        <strain evidence="2">G11</strain>
    </source>
</reference>
<feature type="region of interest" description="Disordered" evidence="1">
    <location>
        <begin position="126"/>
        <end position="147"/>
    </location>
</feature>
<gene>
    <name evidence="2" type="ORF">CROQUDRAFT_105750</name>
</gene>
<sequence>MLLYHRTQCPRDGKAANGFPVDLSPQADCHVSCRWPKTSLGVHMEFTRALGCGRVENVNINKFNQSSNGFETKIDNQPFTSALCAQPSQTFCRRFGAGSSLQPPLHLRPPSTSLSTHRPRFSLTTFFPVHSPSQSSDESESVEEQGQ</sequence>
<organism evidence="2 3">
    <name type="scientific">Cronartium quercuum f. sp. fusiforme G11</name>
    <dbReference type="NCBI Taxonomy" id="708437"/>
    <lineage>
        <taxon>Eukaryota</taxon>
        <taxon>Fungi</taxon>
        <taxon>Dikarya</taxon>
        <taxon>Basidiomycota</taxon>
        <taxon>Pucciniomycotina</taxon>
        <taxon>Pucciniomycetes</taxon>
        <taxon>Pucciniales</taxon>
        <taxon>Coleosporiaceae</taxon>
        <taxon>Cronartium</taxon>
    </lineage>
</organism>
<dbReference type="Proteomes" id="UP000886653">
    <property type="component" value="Unassembled WGS sequence"/>
</dbReference>
<name>A0A9P6NQM4_9BASI</name>
<evidence type="ECO:0000256" key="1">
    <source>
        <dbReference type="SAM" id="MobiDB-lite"/>
    </source>
</evidence>
<comment type="caution">
    <text evidence="2">The sequence shown here is derived from an EMBL/GenBank/DDBJ whole genome shotgun (WGS) entry which is preliminary data.</text>
</comment>
<protein>
    <submittedName>
        <fullName evidence="2">Uncharacterized protein</fullName>
    </submittedName>
</protein>